<evidence type="ECO:0000256" key="8">
    <source>
        <dbReference type="ARBA" id="ARBA00022801"/>
    </source>
</evidence>
<dbReference type="SUPFAM" id="SSF55846">
    <property type="entry name" value="N-acetylmuramoyl-L-alanine amidase-like"/>
    <property type="match status" value="1"/>
</dbReference>
<accession>A0A7Z7HS19</accession>
<comment type="similarity">
    <text evidence="4">Belongs to the N-acetylmuramoyl-L-alanine amidase 2 family.</text>
</comment>
<dbReference type="SMART" id="SM00644">
    <property type="entry name" value="Ami_2"/>
    <property type="match status" value="1"/>
</dbReference>
<dbReference type="GO" id="GO:0005737">
    <property type="term" value="C:cytoplasm"/>
    <property type="evidence" value="ECO:0007669"/>
    <property type="project" value="UniProtKB-SubCell"/>
</dbReference>
<evidence type="ECO:0000313" key="15">
    <source>
        <dbReference type="Proteomes" id="UP000242886"/>
    </source>
</evidence>
<dbReference type="InterPro" id="IPR002502">
    <property type="entry name" value="Amidase_domain"/>
</dbReference>
<dbReference type="GO" id="GO:0046872">
    <property type="term" value="F:metal ion binding"/>
    <property type="evidence" value="ECO:0007669"/>
    <property type="project" value="UniProtKB-KW"/>
</dbReference>
<keyword evidence="8 14" id="KW-0378">Hydrolase</keyword>
<dbReference type="CDD" id="cd06583">
    <property type="entry name" value="PGRP"/>
    <property type="match status" value="1"/>
</dbReference>
<evidence type="ECO:0000256" key="9">
    <source>
        <dbReference type="ARBA" id="ARBA00022833"/>
    </source>
</evidence>
<evidence type="ECO:0000256" key="3">
    <source>
        <dbReference type="ARBA" id="ARBA00004496"/>
    </source>
</evidence>
<evidence type="ECO:0000256" key="11">
    <source>
        <dbReference type="ARBA" id="ARBA00039257"/>
    </source>
</evidence>
<evidence type="ECO:0000256" key="10">
    <source>
        <dbReference type="ARBA" id="ARBA00023316"/>
    </source>
</evidence>
<dbReference type="Pfam" id="PF01510">
    <property type="entry name" value="Amidase_2"/>
    <property type="match status" value="1"/>
</dbReference>
<evidence type="ECO:0000259" key="13">
    <source>
        <dbReference type="SMART" id="SM00644"/>
    </source>
</evidence>
<dbReference type="GO" id="GO:0071555">
    <property type="term" value="P:cell wall organization"/>
    <property type="evidence" value="ECO:0007669"/>
    <property type="project" value="UniProtKB-KW"/>
</dbReference>
<evidence type="ECO:0000256" key="7">
    <source>
        <dbReference type="ARBA" id="ARBA00022723"/>
    </source>
</evidence>
<dbReference type="Proteomes" id="UP000242886">
    <property type="component" value="Chromosome SDENCHOL"/>
</dbReference>
<keyword evidence="15" id="KW-1185">Reference proteome</keyword>
<dbReference type="EMBL" id="LT837803">
    <property type="protein sequence ID" value="SMB24110.1"/>
    <property type="molecule type" value="Genomic_DNA"/>
</dbReference>
<dbReference type="Gene3D" id="3.40.80.10">
    <property type="entry name" value="Peptidoglycan recognition protein-like"/>
    <property type="match status" value="1"/>
</dbReference>
<feature type="domain" description="N-acetylmuramoyl-L-alanine amidase" evidence="13">
    <location>
        <begin position="31"/>
        <end position="179"/>
    </location>
</feature>
<keyword evidence="10" id="KW-0961">Cell wall biogenesis/degradation</keyword>
<comment type="subcellular location">
    <subcellularLocation>
        <location evidence="3">Cytoplasm</location>
    </subcellularLocation>
</comment>
<keyword evidence="6" id="KW-0963">Cytoplasm</keyword>
<dbReference type="NCBIfam" id="NF008758">
    <property type="entry name" value="PRK11789.1"/>
    <property type="match status" value="1"/>
</dbReference>
<dbReference type="AlphaFoldDB" id="A0A7Z7HS19"/>
<dbReference type="GO" id="GO:0009253">
    <property type="term" value="P:peptidoglycan catabolic process"/>
    <property type="evidence" value="ECO:0007669"/>
    <property type="project" value="InterPro"/>
</dbReference>
<evidence type="ECO:0000256" key="1">
    <source>
        <dbReference type="ARBA" id="ARBA00001561"/>
    </source>
</evidence>
<dbReference type="InterPro" id="IPR036505">
    <property type="entry name" value="Amidase/PGRP_sf"/>
</dbReference>
<comment type="catalytic activity">
    <reaction evidence="1">
        <text>Hydrolyzes the link between N-acetylmuramoyl residues and L-amino acid residues in certain cell-wall glycopeptides.</text>
        <dbReference type="EC" id="3.5.1.28"/>
    </reaction>
</comment>
<keyword evidence="7" id="KW-0479">Metal-binding</keyword>
<name>A0A7Z7HS19_9PROT</name>
<evidence type="ECO:0000256" key="2">
    <source>
        <dbReference type="ARBA" id="ARBA00001947"/>
    </source>
</evidence>
<organism evidence="14 15">
    <name type="scientific">Sterolibacterium denitrificans</name>
    <dbReference type="NCBI Taxonomy" id="157592"/>
    <lineage>
        <taxon>Bacteria</taxon>
        <taxon>Pseudomonadati</taxon>
        <taxon>Pseudomonadota</taxon>
        <taxon>Betaproteobacteria</taxon>
        <taxon>Nitrosomonadales</taxon>
        <taxon>Sterolibacteriaceae</taxon>
        <taxon>Sterolibacterium</taxon>
    </lineage>
</organism>
<evidence type="ECO:0000256" key="5">
    <source>
        <dbReference type="ARBA" id="ARBA00011901"/>
    </source>
</evidence>
<evidence type="ECO:0000256" key="12">
    <source>
        <dbReference type="ARBA" id="ARBA00042615"/>
    </source>
</evidence>
<comment type="cofactor">
    <cofactor evidence="2">
        <name>Zn(2+)</name>
        <dbReference type="ChEBI" id="CHEBI:29105"/>
    </cofactor>
</comment>
<evidence type="ECO:0000256" key="4">
    <source>
        <dbReference type="ARBA" id="ARBA00007553"/>
    </source>
</evidence>
<dbReference type="RefSeq" id="WP_154716227.1">
    <property type="nucleotide sequence ID" value="NZ_LT837803.1"/>
</dbReference>
<reference evidence="14" key="1">
    <citation type="submission" date="2017-03" db="EMBL/GenBank/DDBJ databases">
        <authorList>
            <consortium name="AG Boll"/>
        </authorList>
    </citation>
    <scope>NUCLEOTIDE SEQUENCE [LARGE SCALE GENOMIC DNA]</scope>
    <source>
        <strain evidence="14">Chol</strain>
    </source>
</reference>
<evidence type="ECO:0000313" key="14">
    <source>
        <dbReference type="EMBL" id="SMB24110.1"/>
    </source>
</evidence>
<keyword evidence="9" id="KW-0862">Zinc</keyword>
<dbReference type="EC" id="3.5.1.28" evidence="5"/>
<evidence type="ECO:0000256" key="6">
    <source>
        <dbReference type="ARBA" id="ARBA00022490"/>
    </source>
</evidence>
<protein>
    <recommendedName>
        <fullName evidence="11">1,6-anhydro-N-acetylmuramyl-L-alanine amidase AmpD</fullName>
        <ecNumber evidence="5">3.5.1.28</ecNumber>
    </recommendedName>
    <alternativeName>
        <fullName evidence="12">N-acetylmuramoyl-L-alanine amidase</fullName>
    </alternativeName>
</protein>
<dbReference type="GO" id="GO:0008745">
    <property type="term" value="F:N-acetylmuramoyl-L-alanine amidase activity"/>
    <property type="evidence" value="ECO:0007669"/>
    <property type="project" value="UniProtKB-EC"/>
</dbReference>
<dbReference type="InterPro" id="IPR051206">
    <property type="entry name" value="NAMLAA_amidase_2"/>
</dbReference>
<sequence length="197" mass="21503">MSESLREGGRPCSFDVLDAAGWLPGASRIHSPNFDERPAGASVDLIVIHAISLPPGEFGGAGIVQLFTNTLDPAAHPYYAGIHALRVSAHFLIRRDGELIQFVSCDKRAWHAGASCWRGRERCNDFSLGIELEGCDDQPFEEAQYQCLQALLARLQQRYPEAAIAGHADIAPGRKSDPGPCFDWTRIGVSAVQCERT</sequence>
<dbReference type="GO" id="GO:0009254">
    <property type="term" value="P:peptidoglycan turnover"/>
    <property type="evidence" value="ECO:0007669"/>
    <property type="project" value="TreeGrafter"/>
</dbReference>
<gene>
    <name evidence="14" type="primary">ampD</name>
    <name evidence="14" type="ORF">SDENCHOL_10990</name>
</gene>
<proteinExistence type="inferred from homology"/>
<dbReference type="PANTHER" id="PTHR30417:SF4">
    <property type="entry name" value="1,6-ANHYDRO-N-ACETYLMURAMYL-L-ALANINE AMIDASE AMPD"/>
    <property type="match status" value="1"/>
</dbReference>
<dbReference type="PANTHER" id="PTHR30417">
    <property type="entry name" value="N-ACETYLMURAMOYL-L-ALANINE AMIDASE AMID"/>
    <property type="match status" value="1"/>
</dbReference>